<protein>
    <submittedName>
        <fullName evidence="3">Putative aldose dehydrogenase</fullName>
    </submittedName>
</protein>
<feature type="non-terminal residue" evidence="3">
    <location>
        <position position="1"/>
    </location>
</feature>
<dbReference type="InterPro" id="IPR002347">
    <property type="entry name" value="SDR_fam"/>
</dbReference>
<evidence type="ECO:0000313" key="4">
    <source>
        <dbReference type="Proteomes" id="UP000004968"/>
    </source>
</evidence>
<dbReference type="InterPro" id="IPR050259">
    <property type="entry name" value="SDR"/>
</dbReference>
<dbReference type="CDD" id="cd05233">
    <property type="entry name" value="SDR_c"/>
    <property type="match status" value="1"/>
</dbReference>
<dbReference type="Proteomes" id="UP000004968">
    <property type="component" value="Unassembled WGS sequence"/>
</dbReference>
<dbReference type="InterPro" id="IPR036291">
    <property type="entry name" value="NAD(P)-bd_dom_sf"/>
</dbReference>
<evidence type="ECO:0000256" key="1">
    <source>
        <dbReference type="ARBA" id="ARBA00006484"/>
    </source>
</evidence>
<dbReference type="PRINTS" id="PR00081">
    <property type="entry name" value="GDHRDH"/>
</dbReference>
<dbReference type="PRINTS" id="PR00080">
    <property type="entry name" value="SDRFAMILY"/>
</dbReference>
<organism evidence="3 4">
    <name type="scientific">Hungatella hathewayi DSM 13479</name>
    <dbReference type="NCBI Taxonomy" id="566550"/>
    <lineage>
        <taxon>Bacteria</taxon>
        <taxon>Bacillati</taxon>
        <taxon>Bacillota</taxon>
        <taxon>Clostridia</taxon>
        <taxon>Lachnospirales</taxon>
        <taxon>Lachnospiraceae</taxon>
        <taxon>Hungatella</taxon>
    </lineage>
</organism>
<comment type="caution">
    <text evidence="3">The sequence shown here is derived from an EMBL/GenBank/DDBJ whole genome shotgun (WGS) entry which is preliminary data.</text>
</comment>
<dbReference type="HOGENOM" id="CLU_1655841_0_0_9"/>
<keyword evidence="2" id="KW-0443">Lipid metabolism</keyword>
<dbReference type="Pfam" id="PF00106">
    <property type="entry name" value="adh_short"/>
    <property type="match status" value="1"/>
</dbReference>
<proteinExistence type="inferred from homology"/>
<dbReference type="EMBL" id="ACIO01000692">
    <property type="protein sequence ID" value="EFC95708.1"/>
    <property type="molecule type" value="Genomic_DNA"/>
</dbReference>
<evidence type="ECO:0000313" key="3">
    <source>
        <dbReference type="EMBL" id="EFC95708.1"/>
    </source>
</evidence>
<name>D3AR55_9FIRM</name>
<gene>
    <name evidence="3" type="ORF">CLOSTHATH_06111</name>
</gene>
<evidence type="ECO:0000256" key="2">
    <source>
        <dbReference type="ARBA" id="ARBA00023221"/>
    </source>
</evidence>
<dbReference type="Gene3D" id="3.40.50.720">
    <property type="entry name" value="NAD(P)-binding Rossmann-like Domain"/>
    <property type="match status" value="1"/>
</dbReference>
<sequence length="159" mass="17811">LAIAKRLSQMDMDVIIFDIQAPPEGFQYYQVDIRKDDQILTALSQIPRVDILINNAGIYFEKYLEDTSNEELDQMVDVNIKGTYRMTGNALPKIMEAKGNIVIIASCLGLVPELTSPLYCATKAGLIMLKKCLAQQYADVDEVHRPARRHCPYGSISGE</sequence>
<dbReference type="GO" id="GO:0032787">
    <property type="term" value="P:monocarboxylic acid metabolic process"/>
    <property type="evidence" value="ECO:0007669"/>
    <property type="project" value="UniProtKB-ARBA"/>
</dbReference>
<keyword evidence="2" id="KW-0753">Steroid metabolism</keyword>
<accession>D3AR55</accession>
<dbReference type="GO" id="GO:0008202">
    <property type="term" value="P:steroid metabolic process"/>
    <property type="evidence" value="ECO:0007669"/>
    <property type="project" value="UniProtKB-KW"/>
</dbReference>
<dbReference type="InterPro" id="IPR020904">
    <property type="entry name" value="Sc_DH/Rdtase_CS"/>
</dbReference>
<dbReference type="SUPFAM" id="SSF51735">
    <property type="entry name" value="NAD(P)-binding Rossmann-fold domains"/>
    <property type="match status" value="1"/>
</dbReference>
<dbReference type="AlphaFoldDB" id="D3AR55"/>
<dbReference type="PANTHER" id="PTHR42879">
    <property type="entry name" value="3-OXOACYL-(ACYL-CARRIER-PROTEIN) REDUCTASE"/>
    <property type="match status" value="1"/>
</dbReference>
<dbReference type="PROSITE" id="PS00061">
    <property type="entry name" value="ADH_SHORT"/>
    <property type="match status" value="1"/>
</dbReference>
<reference evidence="3 4" key="1">
    <citation type="submission" date="2010-01" db="EMBL/GenBank/DDBJ databases">
        <authorList>
            <person name="Weinstock G."/>
            <person name="Sodergren E."/>
            <person name="Clifton S."/>
            <person name="Fulton L."/>
            <person name="Fulton B."/>
            <person name="Courtney L."/>
            <person name="Fronick C."/>
            <person name="Harrison M."/>
            <person name="Strong C."/>
            <person name="Farmer C."/>
            <person name="Delahaunty K."/>
            <person name="Markovic C."/>
            <person name="Hall O."/>
            <person name="Minx P."/>
            <person name="Tomlinson C."/>
            <person name="Mitreva M."/>
            <person name="Nelson J."/>
            <person name="Hou S."/>
            <person name="Wollam A."/>
            <person name="Pepin K.H."/>
            <person name="Johnson M."/>
            <person name="Bhonagiri V."/>
            <person name="Nash W.E."/>
            <person name="Warren W."/>
            <person name="Chinwalla A."/>
            <person name="Mardis E.R."/>
            <person name="Wilson R.K."/>
        </authorList>
    </citation>
    <scope>NUCLEOTIDE SEQUENCE [LARGE SCALE GENOMIC DNA]</scope>
    <source>
        <strain evidence="3 4">DSM 13479</strain>
    </source>
</reference>
<comment type="similarity">
    <text evidence="1">Belongs to the short-chain dehydrogenases/reductases (SDR) family.</text>
</comment>